<dbReference type="EMBL" id="CP000252">
    <property type="protein sequence ID" value="ABC78862.1"/>
    <property type="molecule type" value="Genomic_DNA"/>
</dbReference>
<dbReference type="PANTHER" id="PTHR42681:SF1">
    <property type="entry name" value="MALONYL-COA-ACYL CARRIER PROTEIN TRANSACYLASE, MITOCHONDRIAL"/>
    <property type="match status" value="1"/>
</dbReference>
<comment type="similarity">
    <text evidence="6">Belongs to the fabD family.</text>
</comment>
<accession>Q2LXP8</accession>
<keyword evidence="4 6" id="KW-0012">Acyltransferase</keyword>
<feature type="active site" evidence="7">
    <location>
        <position position="210"/>
    </location>
</feature>
<dbReference type="Proteomes" id="UP000001933">
    <property type="component" value="Chromosome"/>
</dbReference>
<dbReference type="Gene3D" id="3.30.70.250">
    <property type="entry name" value="Malonyl-CoA ACP transacylase, ACP-binding"/>
    <property type="match status" value="1"/>
</dbReference>
<comment type="catalytic activity">
    <reaction evidence="5 6">
        <text>holo-[ACP] + malonyl-CoA = malonyl-[ACP] + CoA</text>
        <dbReference type="Rhea" id="RHEA:41792"/>
        <dbReference type="Rhea" id="RHEA-COMP:9623"/>
        <dbReference type="Rhea" id="RHEA-COMP:9685"/>
        <dbReference type="ChEBI" id="CHEBI:57287"/>
        <dbReference type="ChEBI" id="CHEBI:57384"/>
        <dbReference type="ChEBI" id="CHEBI:64479"/>
        <dbReference type="ChEBI" id="CHEBI:78449"/>
        <dbReference type="EC" id="2.3.1.39"/>
    </reaction>
</comment>
<protein>
    <recommendedName>
        <fullName evidence="2 6">Malonyl CoA-acyl carrier protein transacylase</fullName>
        <ecNumber evidence="1 6">2.3.1.39</ecNumber>
    </recommendedName>
</protein>
<dbReference type="FunCoup" id="Q2LXP8">
    <property type="interactions" value="479"/>
</dbReference>
<keyword evidence="10" id="KW-1185">Reference proteome</keyword>
<dbReference type="SUPFAM" id="SSF52151">
    <property type="entry name" value="FabD/lysophospholipase-like"/>
    <property type="match status" value="1"/>
</dbReference>
<dbReference type="PANTHER" id="PTHR42681">
    <property type="entry name" value="MALONYL-COA-ACYL CARRIER PROTEIN TRANSACYLASE, MITOCHONDRIAL"/>
    <property type="match status" value="1"/>
</dbReference>
<dbReference type="HOGENOM" id="CLU_030558_0_1_7"/>
<feature type="domain" description="Malonyl-CoA:ACP transacylase (MAT)" evidence="8">
    <location>
        <begin position="16"/>
        <end position="314"/>
    </location>
</feature>
<proteinExistence type="inferred from homology"/>
<dbReference type="GO" id="GO:0006633">
    <property type="term" value="P:fatty acid biosynthetic process"/>
    <property type="evidence" value="ECO:0007669"/>
    <property type="project" value="TreeGrafter"/>
</dbReference>
<reference evidence="9 10" key="1">
    <citation type="journal article" date="2007" name="Proc. Natl. Acad. Sci. U.S.A.">
        <title>The genome of Syntrophus aciditrophicus: life at the thermodynamic limit of microbial growth.</title>
        <authorList>
            <person name="McInerney M.J."/>
            <person name="Rohlin L."/>
            <person name="Mouttaki H."/>
            <person name="Kim U."/>
            <person name="Krupp R.S."/>
            <person name="Rios-Hernandez L."/>
            <person name="Sieber J."/>
            <person name="Struchtemeyer C.G."/>
            <person name="Bhattacharyya A."/>
            <person name="Campbell J.W."/>
            <person name="Gunsalus R.P."/>
        </authorList>
    </citation>
    <scope>NUCLEOTIDE SEQUENCE [LARGE SCALE GENOMIC DNA]</scope>
    <source>
        <strain evidence="9 10">SB</strain>
    </source>
</reference>
<dbReference type="Gene3D" id="3.40.366.10">
    <property type="entry name" value="Malonyl-Coenzyme A Acyl Carrier Protein, domain 2"/>
    <property type="match status" value="1"/>
</dbReference>
<evidence type="ECO:0000256" key="7">
    <source>
        <dbReference type="PIRSR" id="PIRSR000446-1"/>
    </source>
</evidence>
<evidence type="ECO:0000313" key="9">
    <source>
        <dbReference type="EMBL" id="ABC78862.1"/>
    </source>
</evidence>
<dbReference type="GO" id="GO:0004314">
    <property type="term" value="F:[acyl-carrier-protein] S-malonyltransferase activity"/>
    <property type="evidence" value="ECO:0007669"/>
    <property type="project" value="UniProtKB-EC"/>
</dbReference>
<dbReference type="InterPro" id="IPR016035">
    <property type="entry name" value="Acyl_Trfase/lysoPLipase"/>
</dbReference>
<dbReference type="InParanoid" id="Q2LXP8"/>
<evidence type="ECO:0000256" key="4">
    <source>
        <dbReference type="ARBA" id="ARBA00023315"/>
    </source>
</evidence>
<evidence type="ECO:0000313" key="10">
    <source>
        <dbReference type="Proteomes" id="UP000001933"/>
    </source>
</evidence>
<dbReference type="SUPFAM" id="SSF55048">
    <property type="entry name" value="Probable ACP-binding domain of malonyl-CoA ACP transacylase"/>
    <property type="match status" value="1"/>
</dbReference>
<evidence type="ECO:0000256" key="5">
    <source>
        <dbReference type="ARBA" id="ARBA00048462"/>
    </source>
</evidence>
<name>Q2LXP8_SYNAS</name>
<dbReference type="PIRSF" id="PIRSF000446">
    <property type="entry name" value="Mct"/>
    <property type="match status" value="1"/>
</dbReference>
<sequence length="321" mass="35279">MIREPAMIHENSAAVVFPGQGSQRPGMGKDFFDNVPISRQTFEEASDALGWDVAALCFSEDERLNLTEFTQPCIVTTEIAMFRAVQTLFSFSPSFYGGHSLGEFSALVAAGVFPFQDTLRIVHERGRLMQNAVPVGVGGMAAVILNDLDVQQIRSLLSDLPVDVANENSLHQVVISGDAKALPVAESRLTEQFTDSSFRVVPLRVSAPFHSRFMKSIEEPFEQVLRASSPLWKSQNADKVTSNYTGGYHLPTTEAVSTALVLQLSHAVRWVDNMRTLSSSTKSVFEVGPGRPLRDFFKTIGITCSSVTTLSAAERLFRNEK</sequence>
<evidence type="ECO:0000256" key="1">
    <source>
        <dbReference type="ARBA" id="ARBA00013258"/>
    </source>
</evidence>
<dbReference type="InterPro" id="IPR016036">
    <property type="entry name" value="Malonyl_transacylase_ACP-bd"/>
</dbReference>
<evidence type="ECO:0000256" key="3">
    <source>
        <dbReference type="ARBA" id="ARBA00022679"/>
    </source>
</evidence>
<dbReference type="InterPro" id="IPR014043">
    <property type="entry name" value="Acyl_transferase_dom"/>
</dbReference>
<dbReference type="SMART" id="SM00827">
    <property type="entry name" value="PKS_AT"/>
    <property type="match status" value="1"/>
</dbReference>
<organism evidence="9 10">
    <name type="scientific">Syntrophus aciditrophicus (strain SB)</name>
    <dbReference type="NCBI Taxonomy" id="56780"/>
    <lineage>
        <taxon>Bacteria</taxon>
        <taxon>Pseudomonadati</taxon>
        <taxon>Thermodesulfobacteriota</taxon>
        <taxon>Syntrophia</taxon>
        <taxon>Syntrophales</taxon>
        <taxon>Syntrophaceae</taxon>
        <taxon>Syntrophus</taxon>
    </lineage>
</organism>
<feature type="active site" evidence="7">
    <location>
        <position position="100"/>
    </location>
</feature>
<evidence type="ECO:0000256" key="2">
    <source>
        <dbReference type="ARBA" id="ARBA00018953"/>
    </source>
</evidence>
<dbReference type="eggNOG" id="COG0331">
    <property type="taxonomic scope" value="Bacteria"/>
</dbReference>
<dbReference type="EC" id="2.3.1.39" evidence="1 6"/>
<dbReference type="InterPro" id="IPR001227">
    <property type="entry name" value="Ac_transferase_dom_sf"/>
</dbReference>
<dbReference type="STRING" id="56780.SYN_01700"/>
<dbReference type="Pfam" id="PF00698">
    <property type="entry name" value="Acyl_transf_1"/>
    <property type="match status" value="1"/>
</dbReference>
<evidence type="ECO:0000256" key="6">
    <source>
        <dbReference type="PIRNR" id="PIRNR000446"/>
    </source>
</evidence>
<dbReference type="KEGG" id="sat:SYN_01700"/>
<gene>
    <name evidence="9" type="ORF">SYN_01700</name>
</gene>
<dbReference type="AlphaFoldDB" id="Q2LXP8"/>
<evidence type="ECO:0000259" key="8">
    <source>
        <dbReference type="SMART" id="SM00827"/>
    </source>
</evidence>
<keyword evidence="3 6" id="KW-0808">Transferase</keyword>
<dbReference type="InterPro" id="IPR024925">
    <property type="entry name" value="Malonyl_CoA-ACP_transAc"/>
</dbReference>
<dbReference type="InterPro" id="IPR050858">
    <property type="entry name" value="Mal-CoA-ACP_Trans/PKS_FabD"/>
</dbReference>